<name>A0A8J7IT08_9CYAN</name>
<evidence type="ECO:0000256" key="3">
    <source>
        <dbReference type="ARBA" id="ARBA00023194"/>
    </source>
</evidence>
<dbReference type="RefSeq" id="WP_194029627.1">
    <property type="nucleotide sequence ID" value="NZ_JADEWZ010000015.1"/>
</dbReference>
<evidence type="ECO:0000256" key="2">
    <source>
        <dbReference type="ARBA" id="ARBA00023002"/>
    </source>
</evidence>
<sequence length="247" mass="28627">MKWLNSIQNKKRLYRTYRDKKWSNSHKAVLVQNISKIENEIAIKKISASFGNVSRSDVFSPEKEIDDYIHKVQVQKQHKKDSDGFLILSTTHLPFDCHTDGYFDLNPIDIVILQCVTPDKYGGDSIIVFLEDVISKLDLDIIKILKQPIFPARCGKVSILTENENDFSIRYNRLELNRGAILYNVKLSLLQVEALDRLNSAIESSKIYLKLMPYDCLIIDNKRVLHGRTALSSENSHRLFRRVQIYL</sequence>
<accession>A0A8J7IT08</accession>
<dbReference type="PANTHER" id="PTHR10696">
    <property type="entry name" value="GAMMA-BUTYROBETAINE HYDROXYLASE-RELATED"/>
    <property type="match status" value="1"/>
</dbReference>
<feature type="domain" description="TauD/TfdA-like" evidence="4">
    <location>
        <begin position="191"/>
        <end position="243"/>
    </location>
</feature>
<comment type="caution">
    <text evidence="5">The sequence shown here is derived from an EMBL/GenBank/DDBJ whole genome shotgun (WGS) entry which is preliminary data.</text>
</comment>
<evidence type="ECO:0000313" key="6">
    <source>
        <dbReference type="Proteomes" id="UP000654482"/>
    </source>
</evidence>
<reference evidence="5" key="1">
    <citation type="submission" date="2020-10" db="EMBL/GenBank/DDBJ databases">
        <authorList>
            <person name="Castelo-Branco R."/>
            <person name="Eusebio N."/>
            <person name="Adriana R."/>
            <person name="Vieira A."/>
            <person name="Brugerolle De Fraissinette N."/>
            <person name="Rezende De Castro R."/>
            <person name="Schneider M.P."/>
            <person name="Vasconcelos V."/>
            <person name="Leao P.N."/>
        </authorList>
    </citation>
    <scope>NUCLEOTIDE SEQUENCE</scope>
    <source>
        <strain evidence="5">LEGE 07157</strain>
    </source>
</reference>
<keyword evidence="2" id="KW-0560">Oxidoreductase</keyword>
<gene>
    <name evidence="5" type="ORF">IQ249_11565</name>
</gene>
<evidence type="ECO:0000313" key="5">
    <source>
        <dbReference type="EMBL" id="MBE9116537.1"/>
    </source>
</evidence>
<organism evidence="5 6">
    <name type="scientific">Lusitaniella coriacea LEGE 07157</name>
    <dbReference type="NCBI Taxonomy" id="945747"/>
    <lineage>
        <taxon>Bacteria</taxon>
        <taxon>Bacillati</taxon>
        <taxon>Cyanobacteriota</taxon>
        <taxon>Cyanophyceae</taxon>
        <taxon>Spirulinales</taxon>
        <taxon>Lusitaniellaceae</taxon>
        <taxon>Lusitaniella</taxon>
    </lineage>
</organism>
<dbReference type="PANTHER" id="PTHR10696:SF56">
    <property type="entry name" value="TAUD_TFDA-LIKE DOMAIN-CONTAINING PROTEIN"/>
    <property type="match status" value="1"/>
</dbReference>
<dbReference type="InterPro" id="IPR042098">
    <property type="entry name" value="TauD-like_sf"/>
</dbReference>
<dbReference type="Gene3D" id="3.60.130.10">
    <property type="entry name" value="Clavaminate synthase-like"/>
    <property type="match status" value="1"/>
</dbReference>
<proteinExistence type="predicted"/>
<dbReference type="AlphaFoldDB" id="A0A8J7IT08"/>
<feature type="domain" description="TauD/TfdA-like" evidence="4">
    <location>
        <begin position="24"/>
        <end position="138"/>
    </location>
</feature>
<dbReference type="InterPro" id="IPR003819">
    <property type="entry name" value="TauD/TfdA-like"/>
</dbReference>
<evidence type="ECO:0000259" key="4">
    <source>
        <dbReference type="Pfam" id="PF02668"/>
    </source>
</evidence>
<keyword evidence="5" id="KW-0223">Dioxygenase</keyword>
<dbReference type="SUPFAM" id="SSF51197">
    <property type="entry name" value="Clavaminate synthase-like"/>
    <property type="match status" value="1"/>
</dbReference>
<keyword evidence="3" id="KW-0045">Antibiotic biosynthesis</keyword>
<protein>
    <submittedName>
        <fullName evidence="5">TauD/TfdA family dioxygenase</fullName>
    </submittedName>
</protein>
<dbReference type="Pfam" id="PF02668">
    <property type="entry name" value="TauD"/>
    <property type="match status" value="2"/>
</dbReference>
<keyword evidence="6" id="KW-1185">Reference proteome</keyword>
<dbReference type="GO" id="GO:0017000">
    <property type="term" value="P:antibiotic biosynthetic process"/>
    <property type="evidence" value="ECO:0007669"/>
    <property type="project" value="UniProtKB-KW"/>
</dbReference>
<dbReference type="InterPro" id="IPR050411">
    <property type="entry name" value="AlphaKG_dependent_hydroxylases"/>
</dbReference>
<dbReference type="GO" id="GO:0051213">
    <property type="term" value="F:dioxygenase activity"/>
    <property type="evidence" value="ECO:0007669"/>
    <property type="project" value="UniProtKB-KW"/>
</dbReference>
<evidence type="ECO:0000256" key="1">
    <source>
        <dbReference type="ARBA" id="ARBA00001954"/>
    </source>
</evidence>
<dbReference type="Proteomes" id="UP000654482">
    <property type="component" value="Unassembled WGS sequence"/>
</dbReference>
<comment type="cofactor">
    <cofactor evidence="1">
        <name>Fe(2+)</name>
        <dbReference type="ChEBI" id="CHEBI:29033"/>
    </cofactor>
</comment>
<dbReference type="EMBL" id="JADEWZ010000015">
    <property type="protein sequence ID" value="MBE9116537.1"/>
    <property type="molecule type" value="Genomic_DNA"/>
</dbReference>